<sequence>MKGNKWKTLFFVLLGAIVVVLVSLLVMMSIPPKDDQYNGANLNEADYAPFKVSTNKNDLNMLINHYLEEEILDGAIDYQVILDDEVNLYGTLPVFSQNLQLKLSFEPAAMENGDIMLQQKGISVGQMNLPISFVMKLISDNYHIPDWVVIQPNEERIYVALTEMKLKSDVKVKVDQFDLENDDIDFTLMVPVK</sequence>
<keyword evidence="3" id="KW-1185">Reference proteome</keyword>
<evidence type="ECO:0000313" key="3">
    <source>
        <dbReference type="Proteomes" id="UP000233343"/>
    </source>
</evidence>
<evidence type="ECO:0000256" key="1">
    <source>
        <dbReference type="SAM" id="Phobius"/>
    </source>
</evidence>
<reference evidence="2 3" key="1">
    <citation type="journal article" date="2010" name="Int. J. Syst. Evol. Microbiol.">
        <title>Bacillus horneckiae sp. nov., isolated from a spacecraft-assembly clean room.</title>
        <authorList>
            <person name="Vaishampayan P."/>
            <person name="Probst A."/>
            <person name="Krishnamurthi S."/>
            <person name="Ghosh S."/>
            <person name="Osman S."/>
            <person name="McDowall A."/>
            <person name="Ruckmani A."/>
            <person name="Mayilraj S."/>
            <person name="Venkateswaran K."/>
        </authorList>
    </citation>
    <scope>NUCLEOTIDE SEQUENCE [LARGE SCALE GENOMIC DNA]</scope>
    <source>
        <strain evidence="3">1PO1SC</strain>
    </source>
</reference>
<organism evidence="2 3">
    <name type="scientific">Cytobacillus horneckiae</name>
    <dbReference type="NCBI Taxonomy" id="549687"/>
    <lineage>
        <taxon>Bacteria</taxon>
        <taxon>Bacillati</taxon>
        <taxon>Bacillota</taxon>
        <taxon>Bacilli</taxon>
        <taxon>Bacillales</taxon>
        <taxon>Bacillaceae</taxon>
        <taxon>Cytobacillus</taxon>
    </lineage>
</organism>
<gene>
    <name evidence="2" type="ORF">CWS20_03625</name>
</gene>
<protein>
    <submittedName>
        <fullName evidence="2">DUF2140 domain-containing protein</fullName>
    </submittedName>
</protein>
<name>A0A2N0ZKQ3_9BACI</name>
<keyword evidence="1" id="KW-1133">Transmembrane helix</keyword>
<dbReference type="AlphaFoldDB" id="A0A2N0ZKQ3"/>
<dbReference type="InterPro" id="IPR018672">
    <property type="entry name" value="DUF2140"/>
</dbReference>
<dbReference type="EMBL" id="PISD01000008">
    <property type="protein sequence ID" value="PKG30095.1"/>
    <property type="molecule type" value="Genomic_DNA"/>
</dbReference>
<proteinExistence type="predicted"/>
<dbReference type="Proteomes" id="UP000233343">
    <property type="component" value="Unassembled WGS sequence"/>
</dbReference>
<dbReference type="Pfam" id="PF09911">
    <property type="entry name" value="DUF2140"/>
    <property type="match status" value="1"/>
</dbReference>
<dbReference type="RefSeq" id="WP_066200193.1">
    <property type="nucleotide sequence ID" value="NZ_JAFDQP010000002.1"/>
</dbReference>
<accession>A0A2N0ZKQ3</accession>
<keyword evidence="1" id="KW-0812">Transmembrane</keyword>
<keyword evidence="1" id="KW-0472">Membrane</keyword>
<comment type="caution">
    <text evidence="2">The sequence shown here is derived from an EMBL/GenBank/DDBJ whole genome shotgun (WGS) entry which is preliminary data.</text>
</comment>
<feature type="transmembrane region" description="Helical" evidence="1">
    <location>
        <begin position="9"/>
        <end position="30"/>
    </location>
</feature>
<evidence type="ECO:0000313" key="2">
    <source>
        <dbReference type="EMBL" id="PKG30095.1"/>
    </source>
</evidence>